<dbReference type="STRING" id="32264.T1KLC4"/>
<dbReference type="InterPro" id="IPR027417">
    <property type="entry name" value="P-loop_NTPase"/>
</dbReference>
<dbReference type="GO" id="GO:0046872">
    <property type="term" value="F:metal ion binding"/>
    <property type="evidence" value="ECO:0007669"/>
    <property type="project" value="UniProtKB-KW"/>
</dbReference>
<evidence type="ECO:0008006" key="7">
    <source>
        <dbReference type="Google" id="ProtNLM"/>
    </source>
</evidence>
<dbReference type="EMBL" id="CAEY01000211">
    <property type="status" value="NOT_ANNOTATED_CDS"/>
    <property type="molecule type" value="Genomic_DNA"/>
</dbReference>
<dbReference type="PANTHER" id="PTHR46693:SF1">
    <property type="entry name" value="ADP-RIBOSYLATION FACTOR-LIKE PROTEIN 15"/>
    <property type="match status" value="1"/>
</dbReference>
<feature type="binding site" evidence="4">
    <location>
        <position position="70"/>
    </location>
    <ligand>
        <name>Mg(2+)</name>
        <dbReference type="ChEBI" id="CHEBI:18420"/>
    </ligand>
</feature>
<dbReference type="KEGG" id="tut:107365130"/>
<dbReference type="EnsemblMetazoa" id="tetur14g01940.1">
    <property type="protein sequence ID" value="tetur14g01940.1"/>
    <property type="gene ID" value="tetur14g01940"/>
</dbReference>
<feature type="binding site" evidence="4">
    <location>
        <position position="53"/>
    </location>
    <ligand>
        <name>Mg(2+)</name>
        <dbReference type="ChEBI" id="CHEBI:18420"/>
    </ligand>
</feature>
<evidence type="ECO:0000256" key="4">
    <source>
        <dbReference type="PIRSR" id="PIRSR606689-2"/>
    </source>
</evidence>
<dbReference type="GO" id="GO:0003924">
    <property type="term" value="F:GTPase activity"/>
    <property type="evidence" value="ECO:0007669"/>
    <property type="project" value="InterPro"/>
</dbReference>
<keyword evidence="6" id="KW-1185">Reference proteome</keyword>
<gene>
    <name evidence="5" type="primary">107365130</name>
</gene>
<dbReference type="AlphaFoldDB" id="T1KLC4"/>
<feature type="binding site" evidence="3">
    <location>
        <position position="92"/>
    </location>
    <ligand>
        <name>GTP</name>
        <dbReference type="ChEBI" id="CHEBI:37565"/>
    </ligand>
</feature>
<reference evidence="6" key="1">
    <citation type="submission" date="2011-08" db="EMBL/GenBank/DDBJ databases">
        <authorList>
            <person name="Rombauts S."/>
        </authorList>
    </citation>
    <scope>NUCLEOTIDE SEQUENCE</scope>
    <source>
        <strain evidence="6">London</strain>
    </source>
</reference>
<organism evidence="5 6">
    <name type="scientific">Tetranychus urticae</name>
    <name type="common">Two-spotted spider mite</name>
    <dbReference type="NCBI Taxonomy" id="32264"/>
    <lineage>
        <taxon>Eukaryota</taxon>
        <taxon>Metazoa</taxon>
        <taxon>Ecdysozoa</taxon>
        <taxon>Arthropoda</taxon>
        <taxon>Chelicerata</taxon>
        <taxon>Arachnida</taxon>
        <taxon>Acari</taxon>
        <taxon>Acariformes</taxon>
        <taxon>Trombidiformes</taxon>
        <taxon>Prostigmata</taxon>
        <taxon>Eleutherengona</taxon>
        <taxon>Raphignathae</taxon>
        <taxon>Tetranychoidea</taxon>
        <taxon>Tetranychidae</taxon>
        <taxon>Tetranychus</taxon>
    </lineage>
</organism>
<dbReference type="Proteomes" id="UP000015104">
    <property type="component" value="Unassembled WGS sequence"/>
</dbReference>
<dbReference type="eggNOG" id="KOG0071">
    <property type="taxonomic scope" value="Eukaryota"/>
</dbReference>
<evidence type="ECO:0000256" key="3">
    <source>
        <dbReference type="PIRSR" id="PIRSR606689-1"/>
    </source>
</evidence>
<keyword evidence="4" id="KW-0460">Magnesium</keyword>
<accession>T1KLC4</accession>
<keyword evidence="2 3" id="KW-0342">GTP-binding</keyword>
<evidence type="ECO:0000313" key="5">
    <source>
        <dbReference type="EnsemblMetazoa" id="tetur14g01940.1"/>
    </source>
</evidence>
<evidence type="ECO:0000256" key="2">
    <source>
        <dbReference type="ARBA" id="ARBA00023134"/>
    </source>
</evidence>
<dbReference type="OrthoDB" id="365445at2759"/>
<sequence length="203" mass="22748">MPGVRETINSSFTACRTGLRKCWQWIQCHKPIVFILQDQYNVLCLGLSGAGKTTLLSHLVDEPLSNCEPTSGFNIKTLPIKNTVISIKELGGSFQVQRFWDHYFGSKHGILFVVDSSDTDEELNTAKEALRVVLSDQRLTGKPCLILGTHSDLDGARSSEEIERYFQPLMNGRKWCVSCCSAYDRSQIVSALETLIDLMVMNI</sequence>
<protein>
    <recommendedName>
        <fullName evidence="7">ADP-ribosylation factor-like protein 15</fullName>
    </recommendedName>
</protein>
<dbReference type="HOGENOM" id="CLU_040729_13_0_1"/>
<keyword evidence="4" id="KW-0479">Metal-binding</keyword>
<dbReference type="InterPro" id="IPR006689">
    <property type="entry name" value="Small_GTPase_ARF/SAR"/>
</dbReference>
<dbReference type="SMART" id="SM00178">
    <property type="entry name" value="SAR"/>
    <property type="match status" value="1"/>
</dbReference>
<dbReference type="OMA" id="EMLTGYM"/>
<dbReference type="InterPro" id="IPR042292">
    <property type="entry name" value="ARL15"/>
</dbReference>
<dbReference type="SMART" id="SM00177">
    <property type="entry name" value="ARF"/>
    <property type="match status" value="1"/>
</dbReference>
<evidence type="ECO:0000256" key="1">
    <source>
        <dbReference type="ARBA" id="ARBA00022741"/>
    </source>
</evidence>
<dbReference type="GO" id="GO:0005525">
    <property type="term" value="F:GTP binding"/>
    <property type="evidence" value="ECO:0007669"/>
    <property type="project" value="UniProtKB-KW"/>
</dbReference>
<keyword evidence="1 3" id="KW-0547">Nucleotide-binding</keyword>
<name>T1KLC4_TETUR</name>
<dbReference type="SUPFAM" id="SSF52540">
    <property type="entry name" value="P-loop containing nucleoside triphosphate hydrolases"/>
    <property type="match status" value="1"/>
</dbReference>
<evidence type="ECO:0000313" key="6">
    <source>
        <dbReference type="Proteomes" id="UP000015104"/>
    </source>
</evidence>
<dbReference type="PROSITE" id="PS51417">
    <property type="entry name" value="ARF"/>
    <property type="match status" value="1"/>
</dbReference>
<dbReference type="Pfam" id="PF00025">
    <property type="entry name" value="Arf"/>
    <property type="match status" value="1"/>
</dbReference>
<dbReference type="PANTHER" id="PTHR46693">
    <property type="entry name" value="ADP-RIBOSYLATION FACTOR-LIKE PROTEIN 15"/>
    <property type="match status" value="1"/>
</dbReference>
<feature type="binding site" evidence="3">
    <location>
        <begin position="46"/>
        <end position="53"/>
    </location>
    <ligand>
        <name>GTP</name>
        <dbReference type="ChEBI" id="CHEBI:37565"/>
    </ligand>
</feature>
<proteinExistence type="predicted"/>
<dbReference type="PRINTS" id="PR00328">
    <property type="entry name" value="SAR1GTPBP"/>
</dbReference>
<reference evidence="5" key="2">
    <citation type="submission" date="2015-06" db="UniProtKB">
        <authorList>
            <consortium name="EnsemblMetazoa"/>
        </authorList>
    </citation>
    <scope>IDENTIFICATION</scope>
</reference>
<dbReference type="Gene3D" id="3.40.50.300">
    <property type="entry name" value="P-loop containing nucleotide triphosphate hydrolases"/>
    <property type="match status" value="1"/>
</dbReference>